<keyword evidence="2" id="KW-1185">Reference proteome</keyword>
<accession>A0ACC2G8P0</accession>
<sequence>MNMDPSTEMSWGTLGTIRPFANFNAGKDARDIQAALEKKDAVTLVKILTNRDNAQRQLIARNFKCIKDKELISALKKNVSGELSDLLTALVMTPLRFEAYRLRQAMEGIGTDEEGLLEILCTRSTEQLSNISATYKEEYKKDLEEDLMGETSGNFAKLVVALLKKKERAGEVQTDTEVLSEAINKARADPNPWISILTSRNSEHLNQVFDNLEREKHEAVDKSIEKAFSGDLKLGLQTLVNCIQKPHLYLAQRLDTMKAAVVQGVMVAHSEEDLLCVRVAYLKQTGTSLYTALQRQFKGDHLQALLSICRSED</sequence>
<comment type="caution">
    <text evidence="1">The sequence shown here is derived from an EMBL/GenBank/DDBJ whole genome shotgun (WGS) entry which is preliminary data.</text>
</comment>
<dbReference type="Proteomes" id="UP001157502">
    <property type="component" value="Chromosome 16"/>
</dbReference>
<reference evidence="1" key="1">
    <citation type="submission" date="2021-05" db="EMBL/GenBank/DDBJ databases">
        <authorList>
            <person name="Pan Q."/>
            <person name="Jouanno E."/>
            <person name="Zahm M."/>
            <person name="Klopp C."/>
            <person name="Cabau C."/>
            <person name="Louis A."/>
            <person name="Berthelot C."/>
            <person name="Parey E."/>
            <person name="Roest Crollius H."/>
            <person name="Montfort J."/>
            <person name="Robinson-Rechavi M."/>
            <person name="Bouchez O."/>
            <person name="Lampietro C."/>
            <person name="Lopez Roques C."/>
            <person name="Donnadieu C."/>
            <person name="Postlethwait J."/>
            <person name="Bobe J."/>
            <person name="Dillon D."/>
            <person name="Chandos A."/>
            <person name="von Hippel F."/>
            <person name="Guiguen Y."/>
        </authorList>
    </citation>
    <scope>NUCLEOTIDE SEQUENCE</scope>
    <source>
        <strain evidence="1">YG-Jan2019</strain>
    </source>
</reference>
<evidence type="ECO:0000313" key="1">
    <source>
        <dbReference type="EMBL" id="KAJ7999967.1"/>
    </source>
</evidence>
<dbReference type="EMBL" id="CM055743">
    <property type="protein sequence ID" value="KAJ7999967.1"/>
    <property type="molecule type" value="Genomic_DNA"/>
</dbReference>
<evidence type="ECO:0000313" key="2">
    <source>
        <dbReference type="Proteomes" id="UP001157502"/>
    </source>
</evidence>
<protein>
    <submittedName>
        <fullName evidence="1">Uncharacterized protein</fullName>
    </submittedName>
</protein>
<gene>
    <name evidence="1" type="ORF">DPEC_G00199930</name>
</gene>
<organism evidence="1 2">
    <name type="scientific">Dallia pectoralis</name>
    <name type="common">Alaska blackfish</name>
    <dbReference type="NCBI Taxonomy" id="75939"/>
    <lineage>
        <taxon>Eukaryota</taxon>
        <taxon>Metazoa</taxon>
        <taxon>Chordata</taxon>
        <taxon>Craniata</taxon>
        <taxon>Vertebrata</taxon>
        <taxon>Euteleostomi</taxon>
        <taxon>Actinopterygii</taxon>
        <taxon>Neopterygii</taxon>
        <taxon>Teleostei</taxon>
        <taxon>Protacanthopterygii</taxon>
        <taxon>Esociformes</taxon>
        <taxon>Umbridae</taxon>
        <taxon>Dallia</taxon>
    </lineage>
</organism>
<proteinExistence type="predicted"/>
<name>A0ACC2G8P0_DALPE</name>